<evidence type="ECO:0000313" key="3">
    <source>
        <dbReference type="Proteomes" id="UP000007089"/>
    </source>
</evidence>
<evidence type="ECO:0000259" key="1">
    <source>
        <dbReference type="Pfam" id="PF13391"/>
    </source>
</evidence>
<keyword evidence="3" id="KW-1185">Reference proteome</keyword>
<protein>
    <submittedName>
        <fullName evidence="2">Restriction endonuclease-like protein</fullName>
    </submittedName>
</protein>
<proteinExistence type="predicted"/>
<feature type="domain" description="HNH nuclease" evidence="1">
    <location>
        <begin position="212"/>
        <end position="260"/>
    </location>
</feature>
<reference evidence="2" key="1">
    <citation type="submission" date="2009-01" db="EMBL/GenBank/DDBJ databases">
        <title>Complete sequence of Anaeromyxobacter dehalogenans 2CP-1.</title>
        <authorList>
            <consortium name="US DOE Joint Genome Institute"/>
            <person name="Lucas S."/>
            <person name="Copeland A."/>
            <person name="Lapidus A."/>
            <person name="Glavina del Rio T."/>
            <person name="Dalin E."/>
            <person name="Tice H."/>
            <person name="Bruce D."/>
            <person name="Goodwin L."/>
            <person name="Pitluck S."/>
            <person name="Saunders E."/>
            <person name="Brettin T."/>
            <person name="Detter J.C."/>
            <person name="Han C."/>
            <person name="Larimer F."/>
            <person name="Land M."/>
            <person name="Hauser L."/>
            <person name="Kyrpides N."/>
            <person name="Ovchinnikova G."/>
            <person name="Beliaev A.S."/>
            <person name="Richardson P."/>
        </authorList>
    </citation>
    <scope>NUCLEOTIDE SEQUENCE</scope>
    <source>
        <strain evidence="2">2CP-1</strain>
    </source>
</reference>
<accession>B8J8P4</accession>
<sequence>MRGFVANTDFDWFSFLATRQPLEDVNFWQPSGGTAFRALAPGEPFFFRLKKPHYVIGGFGLFARHEIVTAKLAWEAFGERNGSADFGAMCNRIEKYRRGQILDPAKQYKVGCLMISQPVFFAEEDWVEEPANFSRNIVRGAGYDVAQGEGRRIWEACLDRLRGQRAPLAAEGVAQWAEVEDGTRYGSPQLMHPRLGQGTFRVAVTQAYRGACAVSGEHSLPVLDVAHIRGYAEGGPHEVRNGLLLRADIHWLLDRGYVTVTPEFRFEVSSRLRQEFENGKTYYALQGRMIQLPASARDRPDPALLRWHNDRVFEQ</sequence>
<name>B8J8P4_ANAD2</name>
<evidence type="ECO:0000313" key="2">
    <source>
        <dbReference type="EMBL" id="ACL67330.1"/>
    </source>
</evidence>
<dbReference type="Proteomes" id="UP000007089">
    <property type="component" value="Chromosome"/>
</dbReference>
<dbReference type="RefSeq" id="WP_015935057.1">
    <property type="nucleotide sequence ID" value="NC_011891.1"/>
</dbReference>
<dbReference type="GO" id="GO:0004519">
    <property type="term" value="F:endonuclease activity"/>
    <property type="evidence" value="ECO:0007669"/>
    <property type="project" value="UniProtKB-KW"/>
</dbReference>
<dbReference type="InterPro" id="IPR003615">
    <property type="entry name" value="HNH_nuc"/>
</dbReference>
<dbReference type="KEGG" id="acp:A2cp1_4010"/>
<dbReference type="AlphaFoldDB" id="B8J8P4"/>
<dbReference type="EMBL" id="CP001359">
    <property type="protein sequence ID" value="ACL67330.1"/>
    <property type="molecule type" value="Genomic_DNA"/>
</dbReference>
<organism evidence="2 3">
    <name type="scientific">Anaeromyxobacter dehalogenans (strain ATCC BAA-258 / DSM 21875 / 2CP-1)</name>
    <dbReference type="NCBI Taxonomy" id="455488"/>
    <lineage>
        <taxon>Bacteria</taxon>
        <taxon>Pseudomonadati</taxon>
        <taxon>Myxococcota</taxon>
        <taxon>Myxococcia</taxon>
        <taxon>Myxococcales</taxon>
        <taxon>Cystobacterineae</taxon>
        <taxon>Anaeromyxobacteraceae</taxon>
        <taxon>Anaeromyxobacter</taxon>
    </lineage>
</organism>
<dbReference type="Pfam" id="PF13391">
    <property type="entry name" value="HNH_2"/>
    <property type="match status" value="1"/>
</dbReference>
<gene>
    <name evidence="2" type="ordered locus">A2cp1_4010</name>
</gene>
<dbReference type="HOGENOM" id="CLU_077422_0_0_7"/>